<dbReference type="InterPro" id="IPR050819">
    <property type="entry name" value="Tripeptidyl-peptidase_I"/>
</dbReference>
<dbReference type="GO" id="GO:0008240">
    <property type="term" value="F:tripeptidyl-peptidase activity"/>
    <property type="evidence" value="ECO:0007669"/>
    <property type="project" value="TreeGrafter"/>
</dbReference>
<feature type="active site" description="Charge relay system" evidence="7">
    <location>
        <position position="310"/>
    </location>
</feature>
<feature type="signal peptide" evidence="8">
    <location>
        <begin position="1"/>
        <end position="30"/>
    </location>
</feature>
<feature type="binding site" evidence="7">
    <location>
        <position position="573"/>
    </location>
    <ligand>
        <name>Ca(2+)</name>
        <dbReference type="ChEBI" id="CHEBI:29108"/>
    </ligand>
</feature>
<evidence type="ECO:0000256" key="7">
    <source>
        <dbReference type="PROSITE-ProRule" id="PRU01032"/>
    </source>
</evidence>
<evidence type="ECO:0000256" key="8">
    <source>
        <dbReference type="SAM" id="SignalP"/>
    </source>
</evidence>
<dbReference type="AlphaFoldDB" id="A0AA88H5E7"/>
<dbReference type="PROSITE" id="PS51695">
    <property type="entry name" value="SEDOLISIN"/>
    <property type="match status" value="1"/>
</dbReference>
<proteinExistence type="predicted"/>
<protein>
    <recommendedName>
        <fullName evidence="9">Peptidase S53 domain-containing protein</fullName>
    </recommendedName>
</protein>
<evidence type="ECO:0000259" key="9">
    <source>
        <dbReference type="PROSITE" id="PS51695"/>
    </source>
</evidence>
<dbReference type="SMART" id="SM00944">
    <property type="entry name" value="Pro-kuma_activ"/>
    <property type="match status" value="1"/>
</dbReference>
<dbReference type="InterPro" id="IPR023828">
    <property type="entry name" value="Peptidase_S8_Ser-AS"/>
</dbReference>
<keyword evidence="8" id="KW-0732">Signal</keyword>
<feature type="binding site" evidence="7">
    <location>
        <position position="553"/>
    </location>
    <ligand>
        <name>Ca(2+)</name>
        <dbReference type="ChEBI" id="CHEBI:29108"/>
    </ligand>
</feature>
<feature type="chain" id="PRO_5041636051" description="Peptidase S53 domain-containing protein" evidence="8">
    <location>
        <begin position="31"/>
        <end position="594"/>
    </location>
</feature>
<dbReference type="InterPro" id="IPR015366">
    <property type="entry name" value="S53_propep"/>
</dbReference>
<dbReference type="InterPro" id="IPR036852">
    <property type="entry name" value="Peptidase_S8/S53_dom_sf"/>
</dbReference>
<comment type="caution">
    <text evidence="10">The sequence shown here is derived from an EMBL/GenBank/DDBJ whole genome shotgun (WGS) entry which is preliminary data.</text>
</comment>
<gene>
    <name evidence="10" type="ORF">C9374_009774</name>
</gene>
<dbReference type="GO" id="GO:0004252">
    <property type="term" value="F:serine-type endopeptidase activity"/>
    <property type="evidence" value="ECO:0007669"/>
    <property type="project" value="UniProtKB-UniRule"/>
</dbReference>
<feature type="binding site" evidence="7">
    <location>
        <position position="571"/>
    </location>
    <ligand>
        <name>Ca(2+)</name>
        <dbReference type="ChEBI" id="CHEBI:29108"/>
    </ligand>
</feature>
<dbReference type="CDD" id="cd04056">
    <property type="entry name" value="Peptidases_S53"/>
    <property type="match status" value="1"/>
</dbReference>
<feature type="active site" description="Charge relay system" evidence="7">
    <location>
        <position position="314"/>
    </location>
</feature>
<evidence type="ECO:0000313" key="10">
    <source>
        <dbReference type="EMBL" id="KAG2393197.1"/>
    </source>
</evidence>
<organism evidence="10 11">
    <name type="scientific">Naegleria lovaniensis</name>
    <name type="common">Amoeba</name>
    <dbReference type="NCBI Taxonomy" id="51637"/>
    <lineage>
        <taxon>Eukaryota</taxon>
        <taxon>Discoba</taxon>
        <taxon>Heterolobosea</taxon>
        <taxon>Tetramitia</taxon>
        <taxon>Eutetramitia</taxon>
        <taxon>Vahlkampfiidae</taxon>
        <taxon>Naegleria</taxon>
    </lineage>
</organism>
<dbReference type="GO" id="GO:0046872">
    <property type="term" value="F:metal ion binding"/>
    <property type="evidence" value="ECO:0007669"/>
    <property type="project" value="UniProtKB-UniRule"/>
</dbReference>
<dbReference type="InterPro" id="IPR030400">
    <property type="entry name" value="Sedolisin_dom"/>
</dbReference>
<dbReference type="Pfam" id="PF00082">
    <property type="entry name" value="Peptidase_S8"/>
    <property type="match status" value="1"/>
</dbReference>
<dbReference type="PANTHER" id="PTHR14218">
    <property type="entry name" value="PROTEASE S8 TRIPEPTIDYL PEPTIDASE I CLN2"/>
    <property type="match status" value="1"/>
</dbReference>
<dbReference type="SUPFAM" id="SSF54897">
    <property type="entry name" value="Protease propeptides/inhibitors"/>
    <property type="match status" value="1"/>
</dbReference>
<keyword evidence="1 7" id="KW-0645">Protease</keyword>
<keyword evidence="6" id="KW-0865">Zymogen</keyword>
<evidence type="ECO:0000256" key="3">
    <source>
        <dbReference type="ARBA" id="ARBA00022801"/>
    </source>
</evidence>
<feature type="active site" description="Charge relay system" evidence="7">
    <location>
        <position position="507"/>
    </location>
</feature>
<dbReference type="GO" id="GO:0006508">
    <property type="term" value="P:proteolysis"/>
    <property type="evidence" value="ECO:0007669"/>
    <property type="project" value="UniProtKB-KW"/>
</dbReference>
<reference evidence="10 11" key="1">
    <citation type="journal article" date="2018" name="BMC Genomics">
        <title>The genome of Naegleria lovaniensis, the basis for a comparative approach to unravel pathogenicity factors of the human pathogenic amoeba N. fowleri.</title>
        <authorList>
            <person name="Liechti N."/>
            <person name="Schurch N."/>
            <person name="Bruggmann R."/>
            <person name="Wittwer M."/>
        </authorList>
    </citation>
    <scope>NUCLEOTIDE SEQUENCE [LARGE SCALE GENOMIC DNA]</scope>
    <source>
        <strain evidence="10 11">ATCC 30569</strain>
    </source>
</reference>
<keyword evidence="5 7" id="KW-0106">Calcium</keyword>
<dbReference type="EMBL" id="PYSW02000003">
    <property type="protein sequence ID" value="KAG2393197.1"/>
    <property type="molecule type" value="Genomic_DNA"/>
</dbReference>
<evidence type="ECO:0000256" key="5">
    <source>
        <dbReference type="ARBA" id="ARBA00022837"/>
    </source>
</evidence>
<keyword evidence="2 7" id="KW-0479">Metal-binding</keyword>
<keyword evidence="11" id="KW-1185">Reference proteome</keyword>
<dbReference type="CDD" id="cd11377">
    <property type="entry name" value="Pro-peptidase_S53"/>
    <property type="match status" value="1"/>
</dbReference>
<dbReference type="RefSeq" id="XP_044555091.1">
    <property type="nucleotide sequence ID" value="XM_044699998.1"/>
</dbReference>
<dbReference type="PANTHER" id="PTHR14218:SF15">
    <property type="entry name" value="TRIPEPTIDYL-PEPTIDASE 1"/>
    <property type="match status" value="1"/>
</dbReference>
<evidence type="ECO:0000313" key="11">
    <source>
        <dbReference type="Proteomes" id="UP000816034"/>
    </source>
</evidence>
<dbReference type="PROSITE" id="PS00138">
    <property type="entry name" value="SUBTILASE_SER"/>
    <property type="match status" value="1"/>
</dbReference>
<comment type="cofactor">
    <cofactor evidence="7">
        <name>Ca(2+)</name>
        <dbReference type="ChEBI" id="CHEBI:29108"/>
    </cofactor>
    <text evidence="7">Binds 1 Ca(2+) ion per subunit.</text>
</comment>
<dbReference type="Gene3D" id="3.40.50.200">
    <property type="entry name" value="Peptidase S8/S53 domain"/>
    <property type="match status" value="1"/>
</dbReference>
<evidence type="ECO:0000256" key="1">
    <source>
        <dbReference type="ARBA" id="ARBA00022670"/>
    </source>
</evidence>
<evidence type="ECO:0000256" key="6">
    <source>
        <dbReference type="ARBA" id="ARBA00023145"/>
    </source>
</evidence>
<evidence type="ECO:0000256" key="4">
    <source>
        <dbReference type="ARBA" id="ARBA00022825"/>
    </source>
</evidence>
<dbReference type="GeneID" id="68102228"/>
<name>A0AA88H5E7_NAELO</name>
<keyword evidence="4 7" id="KW-0720">Serine protease</keyword>
<dbReference type="InterPro" id="IPR000209">
    <property type="entry name" value="Peptidase_S8/S53_dom"/>
</dbReference>
<feature type="binding site" evidence="7">
    <location>
        <position position="552"/>
    </location>
    <ligand>
        <name>Ca(2+)</name>
        <dbReference type="ChEBI" id="CHEBI:29108"/>
    </ligand>
</feature>
<evidence type="ECO:0000256" key="2">
    <source>
        <dbReference type="ARBA" id="ARBA00022723"/>
    </source>
</evidence>
<dbReference type="Pfam" id="PF09286">
    <property type="entry name" value="Pro-kuma_activ"/>
    <property type="match status" value="1"/>
</dbReference>
<dbReference type="Proteomes" id="UP000816034">
    <property type="component" value="Unassembled WGS sequence"/>
</dbReference>
<accession>A0AA88H5E7</accession>
<sequence length="594" mass="66696">MHCSSGSLFVMLPVLWLLHLAINNFALIHAIPLKPGTEPTPLYKCSQVEFSMVHDQNDHFTILPPEWKSALDLFSLHPHVKPFIDTSKRVSIIFALKPNHEEWLRKAFHQVSDPSSPQFRHYYSMKEIEQYTKPRNAHVQLVLKYIREVLPSEDIILQRISHHENFIQVQLPIRVVNECFQANMMPFIHETTKRVVYRSVNGYSIPQVLREVLDEIIGIHQFPILPQQAALKKLDASSSSPYITNPPSIWKRYNITLPMVTSPKNKQSVASFLEQYVLPQDLQQFQQLFKLPQMTPTIIGPNDPKEPGFEATLDIQYIMAVGYLVNTSINSIKYSDDDDEPFIDWVHQIQSEGDQAAWVHSISYGQVEKYVSKSYQRIIDTEFMKIGLSGRSILVASGDFGARCSSDGSKFQAEWPTSSPFATSIGATEPDEAAKEVSVKWSGGGFSESYSMPEYQQDVVNAYLRQPSVPPRSYFNDKGRAYPDISAVGVNYQIILSGQLKNVSGTSCSTPCTAGIISLLNDLRFKLGKAPLGFLNPWLYKDVITVPGALFDITHGNNAVSPCPGFSAVQGFDPISGLGVLNFDVLRRVAITSP</sequence>
<feature type="domain" description="Peptidase S53" evidence="9">
    <location>
        <begin position="243"/>
        <end position="593"/>
    </location>
</feature>
<dbReference type="SUPFAM" id="SSF52743">
    <property type="entry name" value="Subtilisin-like"/>
    <property type="match status" value="1"/>
</dbReference>
<keyword evidence="3 7" id="KW-0378">Hydrolase</keyword>